<protein>
    <submittedName>
        <fullName evidence="1">Uncharacterized protein</fullName>
    </submittedName>
</protein>
<comment type="caution">
    <text evidence="1">The sequence shown here is derived from an EMBL/GenBank/DDBJ whole genome shotgun (WGS) entry which is preliminary data.</text>
</comment>
<dbReference type="OrthoDB" id="341259at2759"/>
<evidence type="ECO:0000313" key="1">
    <source>
        <dbReference type="EMBL" id="CAH0051588.1"/>
    </source>
</evidence>
<sequence length="296" mass="32799">MDVTRALSLSITSPCRRVERPAWLLDQGASVNTPIPGSKITALILAVLGNRVPTALLLLANHADPDLREHNAQDLPTVLHLVCTLGLAELADRLLTGRYSAWELLALPMFSDHLTVEGASRMLWAVLSLRGRELAEHVETAVQMLRHLLGRGANSDLGRFLWRQPGGVSYPVLLKLLPPLLEAGMNIKPAPSTRRRARRQPLAKYGVNDLLGQTSPYDESQDDEGAAAQLGIIHLLLQHGAPSAEPRVETLWTRIPLHLTNNFTDELVGRTSYVRFFWIIATTRQRTNGERTSMPF</sequence>
<dbReference type="Gene3D" id="1.25.40.20">
    <property type="entry name" value="Ankyrin repeat-containing domain"/>
    <property type="match status" value="1"/>
</dbReference>
<gene>
    <name evidence="1" type="ORF">CSOL1703_00017931</name>
</gene>
<evidence type="ECO:0000313" key="2">
    <source>
        <dbReference type="Proteomes" id="UP000775872"/>
    </source>
</evidence>
<dbReference type="EMBL" id="CABFOC020000041">
    <property type="protein sequence ID" value="CAH0051588.1"/>
    <property type="molecule type" value="Genomic_DNA"/>
</dbReference>
<reference evidence="1 2" key="2">
    <citation type="submission" date="2021-10" db="EMBL/GenBank/DDBJ databases">
        <authorList>
            <person name="Piombo E."/>
        </authorList>
    </citation>
    <scope>NUCLEOTIDE SEQUENCE [LARGE SCALE GENOMIC DNA]</scope>
</reference>
<proteinExistence type="predicted"/>
<organism evidence="1 2">
    <name type="scientific">Clonostachys solani</name>
    <dbReference type="NCBI Taxonomy" id="160281"/>
    <lineage>
        <taxon>Eukaryota</taxon>
        <taxon>Fungi</taxon>
        <taxon>Dikarya</taxon>
        <taxon>Ascomycota</taxon>
        <taxon>Pezizomycotina</taxon>
        <taxon>Sordariomycetes</taxon>
        <taxon>Hypocreomycetidae</taxon>
        <taxon>Hypocreales</taxon>
        <taxon>Bionectriaceae</taxon>
        <taxon>Clonostachys</taxon>
    </lineage>
</organism>
<reference evidence="2" key="1">
    <citation type="submission" date="2019-06" db="EMBL/GenBank/DDBJ databases">
        <authorList>
            <person name="Broberg M."/>
        </authorList>
    </citation>
    <scope>NUCLEOTIDE SEQUENCE [LARGE SCALE GENOMIC DNA]</scope>
</reference>
<accession>A0A9N9Z9N3</accession>
<keyword evidence="2" id="KW-1185">Reference proteome</keyword>
<dbReference type="SUPFAM" id="SSF48403">
    <property type="entry name" value="Ankyrin repeat"/>
    <property type="match status" value="1"/>
</dbReference>
<name>A0A9N9Z9N3_9HYPO</name>
<dbReference type="InterPro" id="IPR036770">
    <property type="entry name" value="Ankyrin_rpt-contain_sf"/>
</dbReference>
<dbReference type="AlphaFoldDB" id="A0A9N9Z9N3"/>
<dbReference type="Proteomes" id="UP000775872">
    <property type="component" value="Unassembled WGS sequence"/>
</dbReference>